<sequence>YRWTGQQLRYAPALTALVEDLPFPAEVDMSFSAASLTDDDDVCIAGEAGCQGYKKRFDKAPGSEVRLGRLRIENAHGSELQSLPLPLLVETWRDLSGARFAPETEDACTTPVELGSVNFISYSDALSPGDTAATVASFRAGGGQLTLSPPGAGNHGSARLDFPALADWLKYGWEGAVRRSAVGVGTFGIYQGSKPLI</sequence>
<evidence type="ECO:0000259" key="1">
    <source>
        <dbReference type="Pfam" id="PF20419"/>
    </source>
</evidence>
<dbReference type="RefSeq" id="WP_373278848.1">
    <property type="nucleotide sequence ID" value="NZ_POUI01000018.1"/>
</dbReference>
<proteinExistence type="predicted"/>
<evidence type="ECO:0000313" key="3">
    <source>
        <dbReference type="Proteomes" id="UP000236021"/>
    </source>
</evidence>
<gene>
    <name evidence="2" type="ORF">CXK93_21965</name>
</gene>
<feature type="non-terminal residue" evidence="2">
    <location>
        <position position="1"/>
    </location>
</feature>
<feature type="domain" description="DUF6701" evidence="1">
    <location>
        <begin position="19"/>
        <end position="197"/>
    </location>
</feature>
<comment type="caution">
    <text evidence="2">The sequence shown here is derived from an EMBL/GenBank/DDBJ whole genome shotgun (WGS) entry which is preliminary data.</text>
</comment>
<reference evidence="2 3" key="1">
    <citation type="submission" date="2018-01" db="EMBL/GenBank/DDBJ databases">
        <title>Denitrification phenotypes of diverse strains of Pseudomonas stutzeri.</title>
        <authorList>
            <person name="Milligan D.A."/>
            <person name="Bergaust L."/>
            <person name="Bakken L.R."/>
            <person name="Frostegard A."/>
        </authorList>
    </citation>
    <scope>NUCLEOTIDE SEQUENCE [LARGE SCALE GENOMIC DNA]</scope>
    <source>
        <strain evidence="2 3">ST27MN3</strain>
    </source>
</reference>
<organism evidence="2 3">
    <name type="scientific">Stutzerimonas decontaminans</name>
    <dbReference type="NCBI Taxonomy" id="3022791"/>
    <lineage>
        <taxon>Bacteria</taxon>
        <taxon>Pseudomonadati</taxon>
        <taxon>Pseudomonadota</taxon>
        <taxon>Gammaproteobacteria</taxon>
        <taxon>Pseudomonadales</taxon>
        <taxon>Pseudomonadaceae</taxon>
        <taxon>Stutzerimonas</taxon>
    </lineage>
</organism>
<accession>A0ABX4VUS0</accession>
<feature type="non-terminal residue" evidence="2">
    <location>
        <position position="197"/>
    </location>
</feature>
<dbReference type="Proteomes" id="UP000236021">
    <property type="component" value="Unassembled WGS sequence"/>
</dbReference>
<protein>
    <recommendedName>
        <fullName evidence="1">DUF6701 domain-containing protein</fullName>
    </recommendedName>
</protein>
<keyword evidence="3" id="KW-1185">Reference proteome</keyword>
<name>A0ABX4VUS0_9GAMM</name>
<dbReference type="InterPro" id="IPR046524">
    <property type="entry name" value="DUF6701"/>
</dbReference>
<dbReference type="Pfam" id="PF20419">
    <property type="entry name" value="DUF6701"/>
    <property type="match status" value="1"/>
</dbReference>
<evidence type="ECO:0000313" key="2">
    <source>
        <dbReference type="EMBL" id="PNF82792.1"/>
    </source>
</evidence>
<dbReference type="EMBL" id="POUI01000018">
    <property type="protein sequence ID" value="PNF82792.1"/>
    <property type="molecule type" value="Genomic_DNA"/>
</dbReference>